<dbReference type="RefSeq" id="WP_246393123.1">
    <property type="nucleotide sequence ID" value="NZ_JACIEK010000005.1"/>
</dbReference>
<protein>
    <submittedName>
        <fullName evidence="2">Uncharacterized protein</fullName>
    </submittedName>
</protein>
<comment type="caution">
    <text evidence="2">The sequence shown here is derived from an EMBL/GenBank/DDBJ whole genome shotgun (WGS) entry which is preliminary data.</text>
</comment>
<name>A0A7W6H4X1_9HYPH</name>
<dbReference type="Proteomes" id="UP000542776">
    <property type="component" value="Unassembled WGS sequence"/>
</dbReference>
<evidence type="ECO:0000313" key="2">
    <source>
        <dbReference type="EMBL" id="MBB3998617.1"/>
    </source>
</evidence>
<dbReference type="EMBL" id="JACIEK010000005">
    <property type="protein sequence ID" value="MBB3998617.1"/>
    <property type="molecule type" value="Genomic_DNA"/>
</dbReference>
<keyword evidence="1" id="KW-1133">Transmembrane helix</keyword>
<reference evidence="2 3" key="1">
    <citation type="submission" date="2020-08" db="EMBL/GenBank/DDBJ databases">
        <title>Genomic Encyclopedia of Type Strains, Phase IV (KMG-IV): sequencing the most valuable type-strain genomes for metagenomic binning, comparative biology and taxonomic classification.</title>
        <authorList>
            <person name="Goeker M."/>
        </authorList>
    </citation>
    <scope>NUCLEOTIDE SEQUENCE [LARGE SCALE GENOMIC DNA]</scope>
    <source>
        <strain evidence="2 3">DSM 102238</strain>
    </source>
</reference>
<proteinExistence type="predicted"/>
<keyword evidence="1" id="KW-0812">Transmembrane</keyword>
<evidence type="ECO:0000313" key="3">
    <source>
        <dbReference type="Proteomes" id="UP000542776"/>
    </source>
</evidence>
<accession>A0A7W6H4X1</accession>
<organism evidence="2 3">
    <name type="scientific">Aureimonas pseudogalii</name>
    <dbReference type="NCBI Taxonomy" id="1744844"/>
    <lineage>
        <taxon>Bacteria</taxon>
        <taxon>Pseudomonadati</taxon>
        <taxon>Pseudomonadota</taxon>
        <taxon>Alphaproteobacteria</taxon>
        <taxon>Hyphomicrobiales</taxon>
        <taxon>Aurantimonadaceae</taxon>
        <taxon>Aureimonas</taxon>
    </lineage>
</organism>
<feature type="transmembrane region" description="Helical" evidence="1">
    <location>
        <begin position="12"/>
        <end position="35"/>
    </location>
</feature>
<feature type="transmembrane region" description="Helical" evidence="1">
    <location>
        <begin position="41"/>
        <end position="64"/>
    </location>
</feature>
<gene>
    <name evidence="2" type="ORF">GGR04_002458</name>
</gene>
<sequence length="170" mass="18723">MADETKKAVLTHFKAASGIVLGVATILGLLAFIYGEQWRATHAWLAVLNGSYIVVILYLFWIILARRVPQFIGAPKVVKVIDGQIVIVKDAPWLSLGVSVAIYIVDGEFERLVGDGEVINVQTNALAQIRLRNHVDLFRDISDLASRLDAADRTNILVRPGLYKGVIDES</sequence>
<dbReference type="AlphaFoldDB" id="A0A7W6H4X1"/>
<keyword evidence="1" id="KW-0472">Membrane</keyword>
<evidence type="ECO:0000256" key="1">
    <source>
        <dbReference type="SAM" id="Phobius"/>
    </source>
</evidence>
<keyword evidence="3" id="KW-1185">Reference proteome</keyword>